<sequence length="395" mass="44158">MMGSFIPLFLLLASTTTYADVGSDLSIRVYFDDKSVWSKEINLDNPQCTQIIFPARQRYAGRAPRIAAIVADNTLSMSQAPNPFDFTLYLDDSSLICDPDVDGESYDLQLPYYAPGWSSATIQGINAANRYGGPYPSSDSDSDSDDEAGDNNGFGVGRSLLPNRGSNNPYGDGYSDMEERKWPEPYDDLSRPPILQRFRDYTEDTTRPLYRNMGGRRNAVFGQYDDQETLLNNRYGTYPDDENVEFSAQDYDEQVQLERLLAPGFSTGNQRDSVEIIHETYNSIDKRSFTKRAIYEEPNMVPLNAADRLAGVIDNVNQAQPLPQDDSESEVGQPVMFFSGPASFTVYPKKGMFTQQNVVIQDVAAPPSDDESLTDYLDNAIDNLLAELYGRDSQS</sequence>
<keyword evidence="2" id="KW-0732">Signal</keyword>
<feature type="region of interest" description="Disordered" evidence="1">
    <location>
        <begin position="131"/>
        <end position="188"/>
    </location>
</feature>
<name>A0AAV9UA12_9PEZI</name>
<evidence type="ECO:0000313" key="3">
    <source>
        <dbReference type="EMBL" id="KAK6336160.1"/>
    </source>
</evidence>
<evidence type="ECO:0000313" key="4">
    <source>
        <dbReference type="Proteomes" id="UP001375240"/>
    </source>
</evidence>
<dbReference type="Proteomes" id="UP001375240">
    <property type="component" value="Unassembled WGS sequence"/>
</dbReference>
<dbReference type="EMBL" id="JAVHNQ010000011">
    <property type="protein sequence ID" value="KAK6336160.1"/>
    <property type="molecule type" value="Genomic_DNA"/>
</dbReference>
<evidence type="ECO:0000256" key="2">
    <source>
        <dbReference type="SAM" id="SignalP"/>
    </source>
</evidence>
<protein>
    <submittedName>
        <fullName evidence="3">Uncharacterized protein</fullName>
    </submittedName>
</protein>
<comment type="caution">
    <text evidence="3">The sequence shown here is derived from an EMBL/GenBank/DDBJ whole genome shotgun (WGS) entry which is preliminary data.</text>
</comment>
<keyword evidence="4" id="KW-1185">Reference proteome</keyword>
<dbReference type="AlphaFoldDB" id="A0AAV9UA12"/>
<feature type="compositionally biased region" description="Basic and acidic residues" evidence="1">
    <location>
        <begin position="177"/>
        <end position="188"/>
    </location>
</feature>
<proteinExistence type="predicted"/>
<reference evidence="3 4" key="1">
    <citation type="submission" date="2019-10" db="EMBL/GenBank/DDBJ databases">
        <authorList>
            <person name="Palmer J.M."/>
        </authorList>
    </citation>
    <scope>NUCLEOTIDE SEQUENCE [LARGE SCALE GENOMIC DNA]</scope>
    <source>
        <strain evidence="3 4">TWF696</strain>
    </source>
</reference>
<gene>
    <name evidence="3" type="ORF">TWF696_001725</name>
</gene>
<evidence type="ECO:0000256" key="1">
    <source>
        <dbReference type="SAM" id="MobiDB-lite"/>
    </source>
</evidence>
<feature type="chain" id="PRO_5043653777" evidence="2">
    <location>
        <begin position="20"/>
        <end position="395"/>
    </location>
</feature>
<feature type="signal peptide" evidence="2">
    <location>
        <begin position="1"/>
        <end position="19"/>
    </location>
</feature>
<feature type="compositionally biased region" description="Acidic residues" evidence="1">
    <location>
        <begin position="140"/>
        <end position="149"/>
    </location>
</feature>
<organism evidence="3 4">
    <name type="scientific">Orbilia brochopaga</name>
    <dbReference type="NCBI Taxonomy" id="3140254"/>
    <lineage>
        <taxon>Eukaryota</taxon>
        <taxon>Fungi</taxon>
        <taxon>Dikarya</taxon>
        <taxon>Ascomycota</taxon>
        <taxon>Pezizomycotina</taxon>
        <taxon>Orbiliomycetes</taxon>
        <taxon>Orbiliales</taxon>
        <taxon>Orbiliaceae</taxon>
        <taxon>Orbilia</taxon>
    </lineage>
</organism>
<accession>A0AAV9UA12</accession>